<comment type="pathway">
    <text evidence="1">Lipid metabolism; butanoate metabolism.</text>
</comment>
<dbReference type="InterPro" id="IPR022694">
    <property type="entry name" value="3-OHacyl-CoA_DH"/>
</dbReference>
<dbReference type="PIRSF" id="PIRSF000105">
    <property type="entry name" value="HCDH"/>
    <property type="match status" value="1"/>
</dbReference>
<evidence type="ECO:0000259" key="7">
    <source>
        <dbReference type="Pfam" id="PF00725"/>
    </source>
</evidence>
<comment type="similarity">
    <text evidence="2">Belongs to the 3-hydroxyacyl-CoA dehydrogenase family.</text>
</comment>
<organism evidence="9 10">
    <name type="scientific">Baekduia soli</name>
    <dbReference type="NCBI Taxonomy" id="496014"/>
    <lineage>
        <taxon>Bacteria</taxon>
        <taxon>Bacillati</taxon>
        <taxon>Actinomycetota</taxon>
        <taxon>Thermoleophilia</taxon>
        <taxon>Solirubrobacterales</taxon>
        <taxon>Baekduiaceae</taxon>
        <taxon>Baekduia</taxon>
    </lineage>
</organism>
<feature type="domain" description="3-hydroxyacyl-CoA dehydrogenase NAD binding" evidence="8">
    <location>
        <begin position="6"/>
        <end position="180"/>
    </location>
</feature>
<dbReference type="GO" id="GO:0008691">
    <property type="term" value="F:3-hydroxybutyryl-CoA dehydrogenase activity"/>
    <property type="evidence" value="ECO:0007669"/>
    <property type="project" value="TreeGrafter"/>
</dbReference>
<gene>
    <name evidence="9" type="ORF">FSW04_25245</name>
</gene>
<dbReference type="InterPro" id="IPR006176">
    <property type="entry name" value="3-OHacyl-CoA_DH_NAD-bd"/>
</dbReference>
<feature type="region of interest" description="Disordered" evidence="6">
    <location>
        <begin position="279"/>
        <end position="299"/>
    </location>
</feature>
<reference evidence="9 10" key="1">
    <citation type="journal article" date="2018" name="J. Microbiol.">
        <title>Baekduia soli gen. nov., sp. nov., a novel bacterium isolated from the soil of Baekdu Mountain and proposal of a novel family name, Baekduiaceae fam. nov.</title>
        <authorList>
            <person name="An D.S."/>
            <person name="Siddiqi M.Z."/>
            <person name="Kim K.H."/>
            <person name="Yu H.S."/>
            <person name="Im W.T."/>
        </authorList>
    </citation>
    <scope>NUCLEOTIDE SEQUENCE [LARGE SCALE GENOMIC DNA]</scope>
    <source>
        <strain evidence="9 10">BR7-21</strain>
    </source>
</reference>
<evidence type="ECO:0000259" key="8">
    <source>
        <dbReference type="Pfam" id="PF02737"/>
    </source>
</evidence>
<keyword evidence="3" id="KW-0560">Oxidoreductase</keyword>
<dbReference type="InterPro" id="IPR006108">
    <property type="entry name" value="3HC_DH_C"/>
</dbReference>
<dbReference type="GO" id="GO:0070403">
    <property type="term" value="F:NAD+ binding"/>
    <property type="evidence" value="ECO:0007669"/>
    <property type="project" value="InterPro"/>
</dbReference>
<dbReference type="OrthoDB" id="9771883at2"/>
<evidence type="ECO:0000256" key="3">
    <source>
        <dbReference type="ARBA" id="ARBA00023002"/>
    </source>
</evidence>
<dbReference type="Proteomes" id="UP000321805">
    <property type="component" value="Chromosome"/>
</dbReference>
<dbReference type="GO" id="GO:0006635">
    <property type="term" value="P:fatty acid beta-oxidation"/>
    <property type="evidence" value="ECO:0007669"/>
    <property type="project" value="TreeGrafter"/>
</dbReference>
<dbReference type="SUPFAM" id="SSF51735">
    <property type="entry name" value="NAD(P)-binding Rossmann-fold domains"/>
    <property type="match status" value="1"/>
</dbReference>
<dbReference type="Gene3D" id="1.10.1040.10">
    <property type="entry name" value="N-(1-d-carboxylethyl)-l-norvaline Dehydrogenase, domain 2"/>
    <property type="match status" value="1"/>
</dbReference>
<feature type="binding site" evidence="5">
    <location>
        <position position="49"/>
    </location>
    <ligand>
        <name>CoA</name>
        <dbReference type="ChEBI" id="CHEBI:57287"/>
    </ligand>
</feature>
<accession>A0A5B8UBZ1</accession>
<keyword evidence="10" id="KW-1185">Reference proteome</keyword>
<dbReference type="InterPro" id="IPR013328">
    <property type="entry name" value="6PGD_dom2"/>
</dbReference>
<protein>
    <submittedName>
        <fullName evidence="9">3-hydroxyacyl-CoA dehydrogenase family protein</fullName>
    </submittedName>
</protein>
<evidence type="ECO:0000256" key="1">
    <source>
        <dbReference type="ARBA" id="ARBA00005086"/>
    </source>
</evidence>
<sequence length="299" mass="31188">MDTNLVGVVGCGAMGHGIAQITAQAGLGVVVCERGPEPLEAGLARIDASLARLEAKGGLDGSAADVRARIAPTVDVADLADCDLVIEAVDEDLATKLGVWRAVAPLLGPDAVCATNTSSLSVIDQAVVTDRPDRFIGLHFFNPPQMMSLLEVVGSVASSDAAVAVGLAYGRRLGRDVVQAPDRAGFLVNRLLLPYVLDAVRAMEGGFGTIADIDLGMRKGTGHPMGPFTLLDFVGLDVVMAMTDVMFEEYHETRFSAPPTLRKLVAAGFTGRKSGRGFYDYATEPPTPLDAPRPAGAAA</sequence>
<feature type="binding site" evidence="5">
    <location>
        <position position="118"/>
    </location>
    <ligand>
        <name>CoA</name>
        <dbReference type="ChEBI" id="CHEBI:57287"/>
    </ligand>
</feature>
<feature type="binding site" evidence="5">
    <location>
        <position position="56"/>
    </location>
    <ligand>
        <name>CoA</name>
        <dbReference type="ChEBI" id="CHEBI:57287"/>
    </ligand>
</feature>
<dbReference type="PANTHER" id="PTHR48075">
    <property type="entry name" value="3-HYDROXYACYL-COA DEHYDROGENASE FAMILY PROTEIN"/>
    <property type="match status" value="1"/>
</dbReference>
<dbReference type="InterPro" id="IPR008927">
    <property type="entry name" value="6-PGluconate_DH-like_C_sf"/>
</dbReference>
<dbReference type="RefSeq" id="WP_146923323.1">
    <property type="nucleotide sequence ID" value="NZ_CP042430.1"/>
</dbReference>
<dbReference type="Pfam" id="PF02737">
    <property type="entry name" value="3HCDH_N"/>
    <property type="match status" value="1"/>
</dbReference>
<evidence type="ECO:0000256" key="6">
    <source>
        <dbReference type="SAM" id="MobiDB-lite"/>
    </source>
</evidence>
<dbReference type="Pfam" id="PF00725">
    <property type="entry name" value="3HCDH"/>
    <property type="match status" value="1"/>
</dbReference>
<evidence type="ECO:0000313" key="9">
    <source>
        <dbReference type="EMBL" id="QEC50565.1"/>
    </source>
</evidence>
<feature type="site" description="Important for catalytic activity" evidence="4">
    <location>
        <position position="139"/>
    </location>
</feature>
<feature type="domain" description="3-hydroxyacyl-CoA dehydrogenase C-terminal" evidence="7">
    <location>
        <begin position="185"/>
        <end position="281"/>
    </location>
</feature>
<dbReference type="EMBL" id="CP042430">
    <property type="protein sequence ID" value="QEC50565.1"/>
    <property type="molecule type" value="Genomic_DNA"/>
</dbReference>
<name>A0A5B8UBZ1_9ACTN</name>
<evidence type="ECO:0000256" key="5">
    <source>
        <dbReference type="PIRSR" id="PIRSR000105-3"/>
    </source>
</evidence>
<dbReference type="InterPro" id="IPR036291">
    <property type="entry name" value="NAD(P)-bd_dom_sf"/>
</dbReference>
<evidence type="ECO:0000313" key="10">
    <source>
        <dbReference type="Proteomes" id="UP000321805"/>
    </source>
</evidence>
<proteinExistence type="inferred from homology"/>
<evidence type="ECO:0000256" key="4">
    <source>
        <dbReference type="PIRSR" id="PIRSR000105-1"/>
    </source>
</evidence>
<dbReference type="KEGG" id="bsol:FSW04_25245"/>
<dbReference type="PANTHER" id="PTHR48075:SF5">
    <property type="entry name" value="3-HYDROXYBUTYRYL-COA DEHYDROGENASE"/>
    <property type="match status" value="1"/>
</dbReference>
<evidence type="ECO:0000256" key="2">
    <source>
        <dbReference type="ARBA" id="ARBA00009463"/>
    </source>
</evidence>
<dbReference type="AlphaFoldDB" id="A0A5B8UBZ1"/>
<dbReference type="SUPFAM" id="SSF48179">
    <property type="entry name" value="6-phosphogluconate dehydrogenase C-terminal domain-like"/>
    <property type="match status" value="1"/>
</dbReference>
<dbReference type="Gene3D" id="3.40.50.720">
    <property type="entry name" value="NAD(P)-binding Rossmann-like Domain"/>
    <property type="match status" value="1"/>
</dbReference>